<proteinExistence type="predicted"/>
<comment type="caution">
    <text evidence="1">The sequence shown here is derived from an EMBL/GenBank/DDBJ whole genome shotgun (WGS) entry which is preliminary data.</text>
</comment>
<gene>
    <name evidence="1" type="ORF">Ga0076813_13752</name>
</gene>
<evidence type="ECO:0000313" key="2">
    <source>
        <dbReference type="Proteomes" id="UP000051276"/>
    </source>
</evidence>
<name>A0A0T5Z7C6_9GAMM</name>
<dbReference type="STRING" id="54398.Ga0074115_10210"/>
<reference evidence="1 2" key="1">
    <citation type="submission" date="2015-11" db="EMBL/GenBank/DDBJ databases">
        <title>The genome of Candidatus Endoriftia persephone in Ridgeia piscesae and population structure of the North Eastern Pacific vestimentiferan symbionts.</title>
        <authorList>
            <person name="Perez M."/>
            <person name="Juniper K.S."/>
        </authorList>
    </citation>
    <scope>NUCLEOTIDE SEQUENCE [LARGE SCALE GENOMIC DNA]</scope>
    <source>
        <strain evidence="1">Ind10</strain>
    </source>
</reference>
<sequence>MSSEKNDGLSPSDSSGTTPLIIKNKSHLLILLSSALLVACSAHPGAGIWVPMDESDTLYSKIAVAFEGRAELFVADRETHLLRCFWGGITANSISMDCVSADDESEKHLFTLQVSDDGIGMLSEADKTLGLFRRTNENPSPRE</sequence>
<protein>
    <submittedName>
        <fullName evidence="1">Uncharacterized protein</fullName>
    </submittedName>
</protein>
<dbReference type="EMBL" id="LMXI01000319">
    <property type="protein sequence ID" value="KRT58545.1"/>
    <property type="molecule type" value="Genomic_DNA"/>
</dbReference>
<organism evidence="1 2">
    <name type="scientific">endosymbiont of Ridgeia piscesae</name>
    <dbReference type="NCBI Taxonomy" id="54398"/>
    <lineage>
        <taxon>Bacteria</taxon>
        <taxon>Pseudomonadati</taxon>
        <taxon>Pseudomonadota</taxon>
        <taxon>Gammaproteobacteria</taxon>
        <taxon>sulfur-oxidizing symbionts</taxon>
    </lineage>
</organism>
<dbReference type="AlphaFoldDB" id="A0A0T5Z7C6"/>
<dbReference type="Proteomes" id="UP000051276">
    <property type="component" value="Unassembled WGS sequence"/>
</dbReference>
<evidence type="ECO:0000313" key="1">
    <source>
        <dbReference type="EMBL" id="KRT58545.1"/>
    </source>
</evidence>
<dbReference type="RefSeq" id="WP_157292598.1">
    <property type="nucleotide sequence ID" value="NZ_KQ557004.1"/>
</dbReference>
<accession>A0A0T5Z7C6</accession>